<name>A0A0N4XG77_NIPBR</name>
<sequence>MNRRDDIAWVKALRKPLIESFRPIIAGGLNEGSLDPCGSYISGSVADLGPPS</sequence>
<keyword evidence="2" id="KW-1185">Reference proteome</keyword>
<organism evidence="3">
    <name type="scientific">Nippostrongylus brasiliensis</name>
    <name type="common">Rat hookworm</name>
    <dbReference type="NCBI Taxonomy" id="27835"/>
    <lineage>
        <taxon>Eukaryota</taxon>
        <taxon>Metazoa</taxon>
        <taxon>Ecdysozoa</taxon>
        <taxon>Nematoda</taxon>
        <taxon>Chromadorea</taxon>
        <taxon>Rhabditida</taxon>
        <taxon>Rhabditina</taxon>
        <taxon>Rhabditomorpha</taxon>
        <taxon>Strongyloidea</taxon>
        <taxon>Heligmosomidae</taxon>
        <taxon>Nippostrongylus</taxon>
    </lineage>
</organism>
<dbReference type="EMBL" id="UYSL01001268">
    <property type="protein sequence ID" value="VDL65033.1"/>
    <property type="molecule type" value="Genomic_DNA"/>
</dbReference>
<reference evidence="1 2" key="2">
    <citation type="submission" date="2018-11" db="EMBL/GenBank/DDBJ databases">
        <authorList>
            <consortium name="Pathogen Informatics"/>
        </authorList>
    </citation>
    <scope>NUCLEOTIDE SEQUENCE [LARGE SCALE GENOMIC DNA]</scope>
</reference>
<evidence type="ECO:0000313" key="2">
    <source>
        <dbReference type="Proteomes" id="UP000271162"/>
    </source>
</evidence>
<dbReference type="WBParaSite" id="NBR_0000152901-mRNA-1">
    <property type="protein sequence ID" value="NBR_0000152901-mRNA-1"/>
    <property type="gene ID" value="NBR_0000152901"/>
</dbReference>
<dbReference type="Proteomes" id="UP000271162">
    <property type="component" value="Unassembled WGS sequence"/>
</dbReference>
<evidence type="ECO:0000313" key="1">
    <source>
        <dbReference type="EMBL" id="VDL65033.1"/>
    </source>
</evidence>
<protein>
    <submittedName>
        <fullName evidence="3">Transposase</fullName>
    </submittedName>
</protein>
<accession>A0A0N4XG77</accession>
<evidence type="ECO:0000313" key="3">
    <source>
        <dbReference type="WBParaSite" id="NBR_0000152901-mRNA-1"/>
    </source>
</evidence>
<dbReference type="AlphaFoldDB" id="A0A0N4XG77"/>
<reference evidence="3" key="1">
    <citation type="submission" date="2017-02" db="UniProtKB">
        <authorList>
            <consortium name="WormBaseParasite"/>
        </authorList>
    </citation>
    <scope>IDENTIFICATION</scope>
</reference>
<proteinExistence type="predicted"/>
<gene>
    <name evidence="1" type="ORF">NBR_LOCUS1530</name>
</gene>